<reference evidence="9 10" key="1">
    <citation type="journal article" date="2011" name="Mol. Biol. Evol.">
        <title>Unity in variety--the pan-genome of the Chlamydiae.</title>
        <authorList>
            <person name="Collingro A."/>
            <person name="Tischler P."/>
            <person name="Weinmaier T."/>
            <person name="Penz T."/>
            <person name="Heinz E."/>
            <person name="Brunham R.C."/>
            <person name="Read T.D."/>
            <person name="Bavoil P.M."/>
            <person name="Sachse K."/>
            <person name="Kahane S."/>
            <person name="Friedman M.G."/>
            <person name="Rattei T."/>
            <person name="Myers G.S."/>
            <person name="Horn M."/>
        </authorList>
    </citation>
    <scope>NUCLEOTIDE SEQUENCE [LARGE SCALE GENOMIC DNA]</scope>
    <source>
        <strain evidence="10">ATCC VR-1471 / Z</strain>
    </source>
</reference>
<dbReference type="UniPathway" id="UPA00138"/>
<comment type="subcellular location">
    <subcellularLocation>
        <location evidence="7 8">Cytoplasm</location>
    </subcellularLocation>
</comment>
<dbReference type="Proteomes" id="UP000000496">
    <property type="component" value="Chromosome gsn.131"/>
</dbReference>
<dbReference type="EMBL" id="FR872582">
    <property type="protein sequence ID" value="CCB88768.1"/>
    <property type="molecule type" value="Genomic_DNA"/>
</dbReference>
<evidence type="ECO:0000256" key="2">
    <source>
        <dbReference type="ARBA" id="ARBA00007422"/>
    </source>
</evidence>
<keyword evidence="5 7" id="KW-0324">Glycolysis</keyword>
<organism evidence="9 10">
    <name type="scientific">Simkania negevensis (strain ATCC VR-1471 / DSM 27360 / Z)</name>
    <dbReference type="NCBI Taxonomy" id="331113"/>
    <lineage>
        <taxon>Bacteria</taxon>
        <taxon>Pseudomonadati</taxon>
        <taxon>Chlamydiota</taxon>
        <taxon>Chlamydiia</taxon>
        <taxon>Parachlamydiales</taxon>
        <taxon>Simkaniaceae</taxon>
        <taxon>Simkania</taxon>
    </lineage>
</organism>
<keyword evidence="4 7" id="KW-0963">Cytoplasm</keyword>
<feature type="binding site" evidence="7">
    <location>
        <position position="173"/>
    </location>
    <ligand>
        <name>substrate</name>
    </ligand>
</feature>
<comment type="subunit">
    <text evidence="7 8">Homodimer.</text>
</comment>
<dbReference type="HAMAP" id="MF_00147_B">
    <property type="entry name" value="TIM_B"/>
    <property type="match status" value="1"/>
</dbReference>
<dbReference type="GO" id="GO:0046166">
    <property type="term" value="P:glyceraldehyde-3-phosphate biosynthetic process"/>
    <property type="evidence" value="ECO:0007669"/>
    <property type="project" value="TreeGrafter"/>
</dbReference>
<dbReference type="AlphaFoldDB" id="F8L7N4"/>
<evidence type="ECO:0000256" key="3">
    <source>
        <dbReference type="ARBA" id="ARBA00022432"/>
    </source>
</evidence>
<dbReference type="PROSITE" id="PS00171">
    <property type="entry name" value="TIM_1"/>
    <property type="match status" value="1"/>
</dbReference>
<comment type="pathway">
    <text evidence="1 7 8">Carbohydrate degradation; glycolysis; D-glyceraldehyde 3-phosphate from glycerone phosphate: step 1/1.</text>
</comment>
<evidence type="ECO:0000256" key="1">
    <source>
        <dbReference type="ARBA" id="ARBA00004680"/>
    </source>
</evidence>
<dbReference type="GO" id="GO:0004807">
    <property type="term" value="F:triose-phosphate isomerase activity"/>
    <property type="evidence" value="ECO:0007669"/>
    <property type="project" value="UniProtKB-UniRule"/>
</dbReference>
<comment type="similarity">
    <text evidence="2 7 8">Belongs to the triosephosphate isomerase family.</text>
</comment>
<dbReference type="PANTHER" id="PTHR21139">
    <property type="entry name" value="TRIOSEPHOSPHATE ISOMERASE"/>
    <property type="match status" value="1"/>
</dbReference>
<keyword evidence="3 7" id="KW-0312">Gluconeogenesis</keyword>
<feature type="binding site" evidence="7">
    <location>
        <begin position="10"/>
        <end position="12"/>
    </location>
    <ligand>
        <name>substrate</name>
    </ligand>
</feature>
<evidence type="ECO:0000256" key="5">
    <source>
        <dbReference type="ARBA" id="ARBA00023152"/>
    </source>
</evidence>
<dbReference type="eggNOG" id="COG0149">
    <property type="taxonomic scope" value="Bacteria"/>
</dbReference>
<feature type="binding site" evidence="7">
    <location>
        <position position="213"/>
    </location>
    <ligand>
        <name>substrate</name>
    </ligand>
</feature>
<dbReference type="Gene3D" id="3.20.20.70">
    <property type="entry name" value="Aldolase class I"/>
    <property type="match status" value="1"/>
</dbReference>
<dbReference type="PANTHER" id="PTHR21139:SF42">
    <property type="entry name" value="TRIOSEPHOSPHATE ISOMERASE"/>
    <property type="match status" value="1"/>
</dbReference>
<comment type="pathway">
    <text evidence="7 8">Carbohydrate biosynthesis; gluconeogenesis.</text>
</comment>
<dbReference type="InterPro" id="IPR000652">
    <property type="entry name" value="Triosephosphate_isomerase"/>
</dbReference>
<dbReference type="PROSITE" id="PS51440">
    <property type="entry name" value="TIM_2"/>
    <property type="match status" value="1"/>
</dbReference>
<evidence type="ECO:0000313" key="10">
    <source>
        <dbReference type="Proteomes" id="UP000000496"/>
    </source>
</evidence>
<evidence type="ECO:0000256" key="4">
    <source>
        <dbReference type="ARBA" id="ARBA00022490"/>
    </source>
</evidence>
<evidence type="ECO:0000256" key="7">
    <source>
        <dbReference type="HAMAP-Rule" id="MF_00147"/>
    </source>
</evidence>
<dbReference type="KEGG" id="sng:SNE_A08910"/>
<dbReference type="GO" id="GO:0006094">
    <property type="term" value="P:gluconeogenesis"/>
    <property type="evidence" value="ECO:0007669"/>
    <property type="project" value="UniProtKB-UniRule"/>
</dbReference>
<feature type="active site" description="Proton acceptor" evidence="7">
    <location>
        <position position="167"/>
    </location>
</feature>
<name>F8L7N4_SIMNZ</name>
<dbReference type="NCBIfam" id="TIGR00419">
    <property type="entry name" value="tim"/>
    <property type="match status" value="1"/>
</dbReference>
<dbReference type="Pfam" id="PF00121">
    <property type="entry name" value="TIM"/>
    <property type="match status" value="1"/>
</dbReference>
<keyword evidence="10" id="KW-1185">Reference proteome</keyword>
<dbReference type="SUPFAM" id="SSF51351">
    <property type="entry name" value="Triosephosphate isomerase (TIM)"/>
    <property type="match status" value="1"/>
</dbReference>
<sequence>MKRRIIIAGNWKMHMSAAETRAFVEQLLPQVKGVSSSVYLAPPFTSIQAATDAALGSAVCIGAQNMSQYHKGAYTGEVSSMMLKEAGASFVILGHSERRHIFKEDNEMIHSKLKWALEEKIEPILCIGETQEERDQNRTKEVLETQLGEALKDFSPEEVRKMILAYEPVWAIGTGKTATPEIAQEAHLLCRSFVAEKCGKEAAEVVPILYGGSVKPENIGELIQKPDIDGALIGGASLEVDSFAQIIHNVEETLK</sequence>
<dbReference type="RefSeq" id="WP_013943235.1">
    <property type="nucleotide sequence ID" value="NC_015713.1"/>
</dbReference>
<comment type="catalytic activity">
    <reaction evidence="7 8">
        <text>D-glyceraldehyde 3-phosphate = dihydroxyacetone phosphate</text>
        <dbReference type="Rhea" id="RHEA:18585"/>
        <dbReference type="ChEBI" id="CHEBI:57642"/>
        <dbReference type="ChEBI" id="CHEBI:59776"/>
        <dbReference type="EC" id="5.3.1.1"/>
    </reaction>
</comment>
<dbReference type="FunFam" id="3.20.20.70:FF:000016">
    <property type="entry name" value="Triosephosphate isomerase"/>
    <property type="match status" value="1"/>
</dbReference>
<dbReference type="OrthoDB" id="9809429at2"/>
<evidence type="ECO:0000313" key="9">
    <source>
        <dbReference type="EMBL" id="CCB88768.1"/>
    </source>
</evidence>
<feature type="active site" description="Electrophile" evidence="7">
    <location>
        <position position="95"/>
    </location>
</feature>
<gene>
    <name evidence="7 9" type="primary">tpiA</name>
    <name evidence="9" type="ordered locus">SNE_A08910</name>
</gene>
<dbReference type="GO" id="GO:0019563">
    <property type="term" value="P:glycerol catabolic process"/>
    <property type="evidence" value="ECO:0007669"/>
    <property type="project" value="TreeGrafter"/>
</dbReference>
<evidence type="ECO:0000256" key="6">
    <source>
        <dbReference type="ARBA" id="ARBA00023235"/>
    </source>
</evidence>
<dbReference type="GO" id="GO:0005829">
    <property type="term" value="C:cytosol"/>
    <property type="evidence" value="ECO:0007669"/>
    <property type="project" value="TreeGrafter"/>
</dbReference>
<dbReference type="InterPro" id="IPR020861">
    <property type="entry name" value="Triosephosphate_isomerase_AS"/>
</dbReference>
<dbReference type="InterPro" id="IPR035990">
    <property type="entry name" value="TIM_sf"/>
</dbReference>
<dbReference type="GO" id="GO:0006096">
    <property type="term" value="P:glycolytic process"/>
    <property type="evidence" value="ECO:0007669"/>
    <property type="project" value="UniProtKB-UniRule"/>
</dbReference>
<dbReference type="EC" id="5.3.1.1" evidence="7 8"/>
<protein>
    <recommendedName>
        <fullName evidence="7 8">Triosephosphate isomerase</fullName>
        <shortName evidence="7">TIM</shortName>
        <shortName evidence="7">TPI</shortName>
        <ecNumber evidence="7 8">5.3.1.1</ecNumber>
    </recommendedName>
    <alternativeName>
        <fullName evidence="7">Triose-phosphate isomerase</fullName>
    </alternativeName>
</protein>
<dbReference type="STRING" id="331113.SNE_A08910"/>
<dbReference type="UniPathway" id="UPA00109">
    <property type="reaction ID" value="UER00189"/>
</dbReference>
<dbReference type="InterPro" id="IPR022896">
    <property type="entry name" value="TrioseP_Isoase_bac/euk"/>
</dbReference>
<dbReference type="HOGENOM" id="CLU_024251_2_3_0"/>
<comment type="function">
    <text evidence="7">Involved in the gluconeogenesis. Catalyzes stereospecifically the conversion of dihydroxyacetone phosphate (DHAP) to D-glyceraldehyde-3-phosphate (G3P).</text>
</comment>
<evidence type="ECO:0000256" key="8">
    <source>
        <dbReference type="RuleBase" id="RU363013"/>
    </source>
</evidence>
<proteinExistence type="inferred from homology"/>
<feature type="binding site" evidence="7">
    <location>
        <begin position="234"/>
        <end position="235"/>
    </location>
    <ligand>
        <name>substrate</name>
    </ligand>
</feature>
<dbReference type="CDD" id="cd00311">
    <property type="entry name" value="TIM"/>
    <property type="match status" value="1"/>
</dbReference>
<keyword evidence="6 7" id="KW-0413">Isomerase</keyword>
<accession>F8L7N4</accession>
<dbReference type="InterPro" id="IPR013785">
    <property type="entry name" value="Aldolase_TIM"/>
</dbReference>